<evidence type="ECO:0000256" key="12">
    <source>
        <dbReference type="PIRNR" id="PIRNR028865"/>
    </source>
</evidence>
<dbReference type="PIRSF" id="PIRSF028865">
    <property type="entry name" value="Membrin-2"/>
    <property type="match status" value="1"/>
</dbReference>
<name>A0AAV5RXL8_MAUHU</name>
<dbReference type="GO" id="GO:0005484">
    <property type="term" value="F:SNAP receptor activity"/>
    <property type="evidence" value="ECO:0007669"/>
    <property type="project" value="InterPro"/>
</dbReference>
<evidence type="ECO:0000256" key="8">
    <source>
        <dbReference type="ARBA" id="ARBA00023034"/>
    </source>
</evidence>
<evidence type="ECO:0000256" key="13">
    <source>
        <dbReference type="SAM" id="MobiDB-lite"/>
    </source>
</evidence>
<keyword evidence="6 12" id="KW-0653">Protein transport</keyword>
<keyword evidence="16" id="KW-1185">Reference proteome</keyword>
<proteinExistence type="inferred from homology"/>
<evidence type="ECO:0000256" key="10">
    <source>
        <dbReference type="ARBA" id="ARBA00037983"/>
    </source>
</evidence>
<dbReference type="GO" id="GO:0031902">
    <property type="term" value="C:late endosome membrane"/>
    <property type="evidence" value="ECO:0007669"/>
    <property type="project" value="TreeGrafter"/>
</dbReference>
<keyword evidence="9 12" id="KW-0472">Membrane</keyword>
<evidence type="ECO:0000256" key="7">
    <source>
        <dbReference type="ARBA" id="ARBA00022989"/>
    </source>
</evidence>
<comment type="similarity">
    <text evidence="10 12">Belongs to the BOS1 family.</text>
</comment>
<keyword evidence="3 12" id="KW-0813">Transport</keyword>
<dbReference type="GO" id="GO:0000149">
    <property type="term" value="F:SNARE binding"/>
    <property type="evidence" value="ECO:0007669"/>
    <property type="project" value="TreeGrafter"/>
</dbReference>
<dbReference type="EMBL" id="BTGD01000008">
    <property type="protein sequence ID" value="GMM56165.1"/>
    <property type="molecule type" value="Genomic_DNA"/>
</dbReference>
<keyword evidence="5" id="KW-0931">ER-Golgi transport</keyword>
<evidence type="ECO:0000256" key="14">
    <source>
        <dbReference type="SAM" id="Phobius"/>
    </source>
</evidence>
<organism evidence="15 16">
    <name type="scientific">Maudiozyma humilis</name>
    <name type="common">Sour dough yeast</name>
    <name type="synonym">Kazachstania humilis</name>
    <dbReference type="NCBI Taxonomy" id="51915"/>
    <lineage>
        <taxon>Eukaryota</taxon>
        <taxon>Fungi</taxon>
        <taxon>Dikarya</taxon>
        <taxon>Ascomycota</taxon>
        <taxon>Saccharomycotina</taxon>
        <taxon>Saccharomycetes</taxon>
        <taxon>Saccharomycetales</taxon>
        <taxon>Saccharomycetaceae</taxon>
        <taxon>Maudiozyma</taxon>
    </lineage>
</organism>
<dbReference type="GO" id="GO:0000139">
    <property type="term" value="C:Golgi membrane"/>
    <property type="evidence" value="ECO:0007669"/>
    <property type="project" value="UniProtKB-SubCell"/>
</dbReference>
<evidence type="ECO:0000256" key="9">
    <source>
        <dbReference type="ARBA" id="ARBA00023136"/>
    </source>
</evidence>
<dbReference type="GO" id="GO:0006888">
    <property type="term" value="P:endoplasmic reticulum to Golgi vesicle-mediated transport"/>
    <property type="evidence" value="ECO:0007669"/>
    <property type="project" value="TreeGrafter"/>
</dbReference>
<dbReference type="PANTHER" id="PTHR21230">
    <property type="entry name" value="VESICLE TRANSPORT V-SNARE PROTEIN VTI1-RELATED"/>
    <property type="match status" value="1"/>
</dbReference>
<evidence type="ECO:0000256" key="4">
    <source>
        <dbReference type="ARBA" id="ARBA00022692"/>
    </source>
</evidence>
<feature type="transmembrane region" description="Helical" evidence="14">
    <location>
        <begin position="229"/>
        <end position="249"/>
    </location>
</feature>
<accession>A0AAV5RXL8</accession>
<comment type="function">
    <text evidence="12">SNARE required for protein transport between the ER and the Golgi complex.</text>
</comment>
<dbReference type="InterPro" id="IPR027027">
    <property type="entry name" value="GOSR2/Membrin/Bos1"/>
</dbReference>
<keyword evidence="4 14" id="KW-0812">Transmembrane</keyword>
<dbReference type="GO" id="GO:0031201">
    <property type="term" value="C:SNARE complex"/>
    <property type="evidence" value="ECO:0007669"/>
    <property type="project" value="TreeGrafter"/>
</dbReference>
<evidence type="ECO:0000256" key="2">
    <source>
        <dbReference type="ARBA" id="ARBA00004409"/>
    </source>
</evidence>
<dbReference type="Proteomes" id="UP001377567">
    <property type="component" value="Unassembled WGS sequence"/>
</dbReference>
<evidence type="ECO:0000256" key="6">
    <source>
        <dbReference type="ARBA" id="ARBA00022927"/>
    </source>
</evidence>
<protein>
    <recommendedName>
        <fullName evidence="11 12">Protein transport protein BOS1</fullName>
    </recommendedName>
</protein>
<dbReference type="AlphaFoldDB" id="A0AAV5RXL8"/>
<comment type="subcellular location">
    <subcellularLocation>
        <location evidence="1">Endoplasmic reticulum membrane</location>
        <topology evidence="1">Single-pass type IV membrane protein</topology>
    </subcellularLocation>
    <subcellularLocation>
        <location evidence="2">Golgi apparatus membrane</location>
        <topology evidence="2">Single-pass type IV membrane protein</topology>
    </subcellularLocation>
</comment>
<keyword evidence="8" id="KW-0333">Golgi apparatus</keyword>
<evidence type="ECO:0000256" key="3">
    <source>
        <dbReference type="ARBA" id="ARBA00022448"/>
    </source>
</evidence>
<reference evidence="15 16" key="1">
    <citation type="journal article" date="2023" name="Elife">
        <title>Identification of key yeast species and microbe-microbe interactions impacting larval growth of Drosophila in the wild.</title>
        <authorList>
            <person name="Mure A."/>
            <person name="Sugiura Y."/>
            <person name="Maeda R."/>
            <person name="Honda K."/>
            <person name="Sakurai N."/>
            <person name="Takahashi Y."/>
            <person name="Watada M."/>
            <person name="Katoh T."/>
            <person name="Gotoh A."/>
            <person name="Gotoh Y."/>
            <person name="Taniguchi I."/>
            <person name="Nakamura K."/>
            <person name="Hayashi T."/>
            <person name="Katayama T."/>
            <person name="Uemura T."/>
            <person name="Hattori Y."/>
        </authorList>
    </citation>
    <scope>NUCLEOTIDE SEQUENCE [LARGE SCALE GENOMIC DNA]</scope>
    <source>
        <strain evidence="15 16">KH-74</strain>
    </source>
</reference>
<gene>
    <name evidence="15" type="ORF">DAKH74_027810</name>
</gene>
<feature type="compositionally biased region" description="Polar residues" evidence="13">
    <location>
        <begin position="144"/>
        <end position="153"/>
    </location>
</feature>
<sequence>MNALYNSAVKQKSQLQKDLARFEKNPLTAPISLQGSISATLVAFDKTVQQYASYLKNQPKFGDDDAEGKLQAEKNSSRLASLTADHAAFAASFQELKRTYNDANASANQRNQLFGAGSGSSSAENPFSDEAVMNQRRGPGTGTGSAANASTQPGMSYRDGLMHEQSVFERGNAQLDYILEMGQHSLAEIVEQNKILEGVQDKLTKSLRTLNVSEGTIEKVNSRLFKDKLIFWVALALMFLGMYFVLKLLR</sequence>
<dbReference type="GO" id="GO:0006906">
    <property type="term" value="P:vesicle fusion"/>
    <property type="evidence" value="ECO:0007669"/>
    <property type="project" value="TreeGrafter"/>
</dbReference>
<dbReference type="PANTHER" id="PTHR21230:SF1">
    <property type="entry name" value="GOLGI SNAP RECEPTOR COMPLEX MEMBER 2"/>
    <property type="match status" value="1"/>
</dbReference>
<keyword evidence="7 14" id="KW-1133">Transmembrane helix</keyword>
<evidence type="ECO:0000313" key="16">
    <source>
        <dbReference type="Proteomes" id="UP001377567"/>
    </source>
</evidence>
<evidence type="ECO:0000256" key="1">
    <source>
        <dbReference type="ARBA" id="ARBA00004163"/>
    </source>
</evidence>
<feature type="region of interest" description="Disordered" evidence="13">
    <location>
        <begin position="132"/>
        <end position="153"/>
    </location>
</feature>
<dbReference type="GO" id="GO:0015031">
    <property type="term" value="P:protein transport"/>
    <property type="evidence" value="ECO:0007669"/>
    <property type="project" value="UniProtKB-KW"/>
</dbReference>
<comment type="caution">
    <text evidence="15">The sequence shown here is derived from an EMBL/GenBank/DDBJ whole genome shotgun (WGS) entry which is preliminary data.</text>
</comment>
<dbReference type="GO" id="GO:0012507">
    <property type="term" value="C:ER to Golgi transport vesicle membrane"/>
    <property type="evidence" value="ECO:0007669"/>
    <property type="project" value="TreeGrafter"/>
</dbReference>
<evidence type="ECO:0000256" key="5">
    <source>
        <dbReference type="ARBA" id="ARBA00022892"/>
    </source>
</evidence>
<dbReference type="GO" id="GO:0005789">
    <property type="term" value="C:endoplasmic reticulum membrane"/>
    <property type="evidence" value="ECO:0007669"/>
    <property type="project" value="UniProtKB-SubCell"/>
</dbReference>
<evidence type="ECO:0000256" key="11">
    <source>
        <dbReference type="ARBA" id="ARBA00040957"/>
    </source>
</evidence>
<evidence type="ECO:0000313" key="15">
    <source>
        <dbReference type="EMBL" id="GMM56165.1"/>
    </source>
</evidence>